<dbReference type="InterPro" id="IPR006311">
    <property type="entry name" value="TAT_signal"/>
</dbReference>
<organism evidence="2 3">
    <name type="scientific">Belnapia rosea</name>
    <dbReference type="NCBI Taxonomy" id="938405"/>
    <lineage>
        <taxon>Bacteria</taxon>
        <taxon>Pseudomonadati</taxon>
        <taxon>Pseudomonadota</taxon>
        <taxon>Alphaproteobacteria</taxon>
        <taxon>Acetobacterales</taxon>
        <taxon>Roseomonadaceae</taxon>
        <taxon>Belnapia</taxon>
    </lineage>
</organism>
<proteinExistence type="predicted"/>
<evidence type="ECO:0000313" key="2">
    <source>
        <dbReference type="EMBL" id="SDD10156.1"/>
    </source>
</evidence>
<gene>
    <name evidence="2" type="ORF">SAMN04487779_1004210</name>
</gene>
<dbReference type="PROSITE" id="PS51318">
    <property type="entry name" value="TAT"/>
    <property type="match status" value="1"/>
</dbReference>
<keyword evidence="1" id="KW-0732">Signal</keyword>
<keyword evidence="2" id="KW-0675">Receptor</keyword>
<protein>
    <submittedName>
        <fullName evidence="2">Tripartite-type tricarboxylate transporter, receptor component TctC</fullName>
    </submittedName>
</protein>
<dbReference type="AlphaFoldDB" id="A0A1G6S1T3"/>
<dbReference type="STRING" id="938405.SAMN02927895_04297"/>
<reference evidence="2 3" key="1">
    <citation type="submission" date="2016-10" db="EMBL/GenBank/DDBJ databases">
        <authorList>
            <person name="de Groot N.N."/>
        </authorList>
    </citation>
    <scope>NUCLEOTIDE SEQUENCE [LARGE SCALE GENOMIC DNA]</scope>
    <source>
        <strain evidence="2 3">CPCC 100156</strain>
    </source>
</reference>
<dbReference type="InterPro" id="IPR042100">
    <property type="entry name" value="Bug_dom1"/>
</dbReference>
<dbReference type="Gene3D" id="3.40.190.150">
    <property type="entry name" value="Bordetella uptake gene, domain 1"/>
    <property type="match status" value="1"/>
</dbReference>
<dbReference type="Proteomes" id="UP000198925">
    <property type="component" value="Unassembled WGS sequence"/>
</dbReference>
<feature type="signal peptide" evidence="1">
    <location>
        <begin position="1"/>
        <end position="28"/>
    </location>
</feature>
<dbReference type="EMBL" id="FMZX01000004">
    <property type="protein sequence ID" value="SDD10156.1"/>
    <property type="molecule type" value="Genomic_DNA"/>
</dbReference>
<evidence type="ECO:0000256" key="1">
    <source>
        <dbReference type="SAM" id="SignalP"/>
    </source>
</evidence>
<dbReference type="Gene3D" id="3.40.190.10">
    <property type="entry name" value="Periplasmic binding protein-like II"/>
    <property type="match status" value="1"/>
</dbReference>
<dbReference type="RefSeq" id="WP_090663161.1">
    <property type="nucleotide sequence ID" value="NZ_FMZX01000004.1"/>
</dbReference>
<accession>A0A1G6S1T3</accession>
<keyword evidence="3" id="KW-1185">Reference proteome</keyword>
<feature type="chain" id="PRO_5011602877" evidence="1">
    <location>
        <begin position="29"/>
        <end position="328"/>
    </location>
</feature>
<evidence type="ECO:0000313" key="3">
    <source>
        <dbReference type="Proteomes" id="UP000198925"/>
    </source>
</evidence>
<name>A0A1G6S1T3_9PROT</name>
<sequence length="328" mass="33293">MAQGPRQTRRCLLATAALAALLPLPALALLPATATLLVPGPEDGTLAEWSGRLAAALARGASTAMMLERSILGGPDGVTAANRFATAAAPDGRTLLVLPGAAAQARLVGDQRARFDGAGWVPVCAVQGPVVLARRAGLATGMAPIRLGLAAPDHAGTAALLGLDLIGHAAIPVFGLAGARAEAALAQGAVDAVLFQGGELPARLAAAGARPWFVLDEARDPALPDVPAAGELATGGDAALRAALTAAAVNARLLGALLLPALTPADLVALWRAAAQRWLEDERSSLAPGIRLSAGADLTPVLGPLAPPPMAVLAYREWLFRRLRWKPD</sequence>